<keyword evidence="5" id="KW-0788">Thiol protease</keyword>
<evidence type="ECO:0000256" key="4">
    <source>
        <dbReference type="ARBA" id="ARBA00022801"/>
    </source>
</evidence>
<feature type="domain" description="Spi protease inhibitor" evidence="6">
    <location>
        <begin position="10"/>
        <end position="116"/>
    </location>
</feature>
<evidence type="ECO:0000256" key="1">
    <source>
        <dbReference type="ARBA" id="ARBA00009693"/>
    </source>
</evidence>
<dbReference type="Gene3D" id="3.90.70.50">
    <property type="entry name" value="Peptidase C10, streptopain"/>
    <property type="match status" value="1"/>
</dbReference>
<dbReference type="SUPFAM" id="SSF54001">
    <property type="entry name" value="Cysteine proteinases"/>
    <property type="match status" value="1"/>
</dbReference>
<dbReference type="InterPro" id="IPR000200">
    <property type="entry name" value="Peptidase_C10"/>
</dbReference>
<name>A0ABQ0E1V9_9PORP</name>
<gene>
    <name evidence="7" type="ORF">Tsumi_08230</name>
</gene>
<evidence type="ECO:0000259" key="6">
    <source>
        <dbReference type="Pfam" id="PF13734"/>
    </source>
</evidence>
<evidence type="ECO:0000256" key="5">
    <source>
        <dbReference type="ARBA" id="ARBA00022807"/>
    </source>
</evidence>
<organism evidence="7 8">
    <name type="scientific">Porphyromonas miyakawae</name>
    <dbReference type="NCBI Taxonomy" id="3137470"/>
    <lineage>
        <taxon>Bacteria</taxon>
        <taxon>Pseudomonadati</taxon>
        <taxon>Bacteroidota</taxon>
        <taxon>Bacteroidia</taxon>
        <taxon>Bacteroidales</taxon>
        <taxon>Porphyromonadaceae</taxon>
        <taxon>Porphyromonas</taxon>
    </lineage>
</organism>
<dbReference type="InterPro" id="IPR044934">
    <property type="entry name" value="Streptopain_sf"/>
</dbReference>
<sequence>MTAIIAEAAPRTAGEAKRLAEQFFTAQALSVQGNIHYANSWVLTLESAPRVDGTLLRNSSNDDACYYFIYNRGDHDGFVIVSGDDRLTPYIGYSTTGHFSSEDMPSNLAAFMEHCRLVIANLLSDGSDYSCSDLHPEPHQNGLRSSVAPLLGGILWNQSYPWNNQTPTRQGEHMPVGCVATAYTQIMRYYRWPDQGEGKYSYYDKSSQKYLSAEFNVNYDWANMPESLPTPQAATSAQEKALATLSFHAGVAVDMAYSPDGSGTYSPYVLRALKEHFRYDKGVAMKRRIDFTQRTWEAMIMAELDAGCPVYYSGYGQGGGHAFVCDGYNSEGLFHFNWGWAGMSNGYFNLNFLVPSAMGIGGGAGGGFSMGQEIIVGFKPDRNGSSKEYNDPLLCTNKSDIRLLGGSDISISAEASAFLSDSYKYKGKITVGITKVASSDTIWVEDIAMDVEFIDLFDEMPFSVSKHAYGPMDEGTYEVFLGHLATRPNGARYWRANSQYQWGTVGSQFYTIKKENGKYTVTHEKMKSRFNLQAVDSSFDYKIVRYSESYISIDLKNTGSKEFHGPLYLARRQADGYMNVIANMLPAVDAGKTQTIRFDVPRFPYSDNSYSLVLYYFDELDEVQEIVLPKYTISATDDYANAVIMEPVDEVLVYGKKENELSPIRFKKIGPWQNDQSTLYLRWLLVKANDQRQGYDSDWEQIDFTNGEVELSLSPKNLYPRKGEMLIFRAVLFDLSTNKIVDMMECKQFLVRVVADLPNENIVAQQVEVKLFPNPAAVVANLQGVMPHSEVSLYDMEGRLVQTLWAGADGALGISLAALPEGQYLVSCKDIAGHSVAKQLSVAR</sequence>
<comment type="similarity">
    <text evidence="1">Belongs to the peptidase C10 family.</text>
</comment>
<keyword evidence="2" id="KW-0645">Protease</keyword>
<keyword evidence="3" id="KW-0732">Signal</keyword>
<dbReference type="Pfam" id="PF13734">
    <property type="entry name" value="Inhibitor_I69"/>
    <property type="match status" value="1"/>
</dbReference>
<evidence type="ECO:0000256" key="2">
    <source>
        <dbReference type="ARBA" id="ARBA00022670"/>
    </source>
</evidence>
<evidence type="ECO:0000313" key="7">
    <source>
        <dbReference type="EMBL" id="GAB1251719.1"/>
    </source>
</evidence>
<comment type="caution">
    <text evidence="7">The sequence shown here is derived from an EMBL/GenBank/DDBJ whole genome shotgun (WGS) entry which is preliminary data.</text>
</comment>
<accession>A0ABQ0E1V9</accession>
<dbReference type="EMBL" id="BAAFSF010000001">
    <property type="protein sequence ID" value="GAB1251719.1"/>
    <property type="molecule type" value="Genomic_DNA"/>
</dbReference>
<evidence type="ECO:0000256" key="3">
    <source>
        <dbReference type="ARBA" id="ARBA00022729"/>
    </source>
</evidence>
<dbReference type="Pfam" id="PF01640">
    <property type="entry name" value="Peptidase_C10"/>
    <property type="match status" value="1"/>
</dbReference>
<dbReference type="PRINTS" id="PR00797">
    <property type="entry name" value="STREPTOPAIN"/>
</dbReference>
<protein>
    <recommendedName>
        <fullName evidence="6">Spi protease inhibitor domain-containing protein</fullName>
    </recommendedName>
</protein>
<dbReference type="Proteomes" id="UP001628220">
    <property type="component" value="Unassembled WGS sequence"/>
</dbReference>
<dbReference type="InterPro" id="IPR025896">
    <property type="entry name" value="Spi_Prtas-inh"/>
</dbReference>
<keyword evidence="4" id="KW-0378">Hydrolase</keyword>
<reference evidence="7 8" key="1">
    <citation type="journal article" date="2025" name="Int. J. Syst. Evol. Microbiol.">
        <title>Desulfovibrio falkowii sp. nov., Porphyromonas miyakawae sp. nov., Mediterraneibacter flintii sp. nov. and Owariibacterium komagatae gen. nov., sp. nov., isolated from human faeces.</title>
        <authorList>
            <person name="Hamaguchi T."/>
            <person name="Ohara M."/>
            <person name="Hisatomi A."/>
            <person name="Sekiguchi K."/>
            <person name="Takeda J.I."/>
            <person name="Ueyama J."/>
            <person name="Ito M."/>
            <person name="Nishiwaki H."/>
            <person name="Ogi T."/>
            <person name="Hirayama M."/>
            <person name="Ohkuma M."/>
            <person name="Sakamoto M."/>
            <person name="Ohno K."/>
        </authorList>
    </citation>
    <scope>NUCLEOTIDE SEQUENCE [LARGE SCALE GENOMIC DNA]</scope>
    <source>
        <strain evidence="7 8">13CB11C</strain>
    </source>
</reference>
<evidence type="ECO:0000313" key="8">
    <source>
        <dbReference type="Proteomes" id="UP001628220"/>
    </source>
</evidence>
<keyword evidence="8" id="KW-1185">Reference proteome</keyword>
<proteinExistence type="inferred from homology"/>
<dbReference type="InterPro" id="IPR038765">
    <property type="entry name" value="Papain-like_cys_pep_sf"/>
</dbReference>